<dbReference type="EMBL" id="BPLQ01002454">
    <property type="protein sequence ID" value="GIX93102.1"/>
    <property type="molecule type" value="Genomic_DNA"/>
</dbReference>
<comment type="subunit">
    <text evidence="1">Monomer.</text>
</comment>
<dbReference type="InterPro" id="IPR024079">
    <property type="entry name" value="MetalloPept_cat_dom_sf"/>
</dbReference>
<feature type="binding site" evidence="3">
    <location>
        <position position="174"/>
    </location>
    <ligand>
        <name>Zn(2+)</name>
        <dbReference type="ChEBI" id="CHEBI:29105"/>
        <note>catalytic</note>
    </ligand>
</feature>
<dbReference type="GO" id="GO:0004222">
    <property type="term" value="F:metalloendopeptidase activity"/>
    <property type="evidence" value="ECO:0007669"/>
    <property type="project" value="UniProtKB-UniRule"/>
</dbReference>
<feature type="binding site" evidence="3">
    <location>
        <position position="164"/>
    </location>
    <ligand>
        <name>Zn(2+)</name>
        <dbReference type="ChEBI" id="CHEBI:29105"/>
        <note>catalytic</note>
    </ligand>
</feature>
<keyword evidence="3 4" id="KW-0645">Protease</keyword>
<dbReference type="PRINTS" id="PR00480">
    <property type="entry name" value="ASTACIN"/>
</dbReference>
<evidence type="ECO:0000313" key="8">
    <source>
        <dbReference type="Proteomes" id="UP001054837"/>
    </source>
</evidence>
<dbReference type="PROSITE" id="PS51864">
    <property type="entry name" value="ASTACIN"/>
    <property type="match status" value="1"/>
</dbReference>
<dbReference type="InterPro" id="IPR034035">
    <property type="entry name" value="Astacin-like_dom"/>
</dbReference>
<feature type="binding site" evidence="3">
    <location>
        <position position="168"/>
    </location>
    <ligand>
        <name>Zn(2+)</name>
        <dbReference type="ChEBI" id="CHEBI:29105"/>
        <note>catalytic</note>
    </ligand>
</feature>
<keyword evidence="8" id="KW-1185">Reference proteome</keyword>
<evidence type="ECO:0000256" key="1">
    <source>
        <dbReference type="ARBA" id="ARBA00011245"/>
    </source>
</evidence>
<comment type="cofactor">
    <cofactor evidence="3 4">
        <name>Zn(2+)</name>
        <dbReference type="ChEBI" id="CHEBI:29105"/>
    </cofactor>
    <text evidence="3 4">Binds 1 zinc ion per subunit.</text>
</comment>
<feature type="chain" id="PRO_5044522861" description="Metalloendopeptidase" evidence="4">
    <location>
        <begin position="22"/>
        <end position="268"/>
    </location>
</feature>
<dbReference type="Gene3D" id="3.40.390.10">
    <property type="entry name" value="Collagenase (Catalytic Domain)"/>
    <property type="match status" value="1"/>
</dbReference>
<keyword evidence="4" id="KW-0732">Signal</keyword>
<dbReference type="Pfam" id="PF01400">
    <property type="entry name" value="Astacin"/>
    <property type="match status" value="1"/>
</dbReference>
<keyword evidence="3 4" id="KW-0482">Metalloprotease</keyword>
<dbReference type="PANTHER" id="PTHR10127:SF883">
    <property type="entry name" value="ZINC METALLOPROTEINASE NAS-8"/>
    <property type="match status" value="1"/>
</dbReference>
<comment type="caution">
    <text evidence="7">The sequence shown here is derived from an EMBL/GenBank/DDBJ whole genome shotgun (WGS) entry which is preliminary data.</text>
</comment>
<protein>
    <recommendedName>
        <fullName evidence="4">Metalloendopeptidase</fullName>
        <ecNumber evidence="4">3.4.24.-</ecNumber>
    </recommendedName>
</protein>
<dbReference type="Proteomes" id="UP001054837">
    <property type="component" value="Unassembled WGS sequence"/>
</dbReference>
<comment type="caution">
    <text evidence="3">Lacks conserved residue(s) required for the propagation of feature annotation.</text>
</comment>
<proteinExistence type="predicted"/>
<keyword evidence="3 4" id="KW-0378">Hydrolase</keyword>
<dbReference type="AlphaFoldDB" id="A0AAV4PDC5"/>
<feature type="signal peptide" evidence="4">
    <location>
        <begin position="1"/>
        <end position="21"/>
    </location>
</feature>
<sequence length="268" mass="31232">MWWKMLLTFWALMRQPGVPVGDTVDSDPSEFVPVPHGPQTVAEEDITRAAIYGEHYGGDMIFPDDWNTSDAGIKDERYRWPQYQGFVRVPYVIDQNSRHLQRVVLEGMEIYHKQTPIKFVPRRNERDYVRIFSGNGCWSMIGRNGGRQDLSLGQGCAYVGLVVHELGHAIGLFHEHQRSDRDKYINVYLQNVIPNQRHNFGLTNRNNELIYTNYDYDSIMHYGSYAFSRNPRGLRTMEAKNGHPLVEPWQKKGFTQSDIVTIKKLYKY</sequence>
<evidence type="ECO:0000256" key="2">
    <source>
        <dbReference type="ARBA" id="ARBA00025529"/>
    </source>
</evidence>
<evidence type="ECO:0000256" key="3">
    <source>
        <dbReference type="PROSITE-ProRule" id="PRU01211"/>
    </source>
</evidence>
<organism evidence="7 8">
    <name type="scientific">Caerostris darwini</name>
    <dbReference type="NCBI Taxonomy" id="1538125"/>
    <lineage>
        <taxon>Eukaryota</taxon>
        <taxon>Metazoa</taxon>
        <taxon>Ecdysozoa</taxon>
        <taxon>Arthropoda</taxon>
        <taxon>Chelicerata</taxon>
        <taxon>Arachnida</taxon>
        <taxon>Araneae</taxon>
        <taxon>Araneomorphae</taxon>
        <taxon>Entelegynae</taxon>
        <taxon>Araneoidea</taxon>
        <taxon>Araneidae</taxon>
        <taxon>Caerostris</taxon>
    </lineage>
</organism>
<evidence type="ECO:0000259" key="5">
    <source>
        <dbReference type="PROSITE" id="PS51864"/>
    </source>
</evidence>
<dbReference type="PANTHER" id="PTHR10127">
    <property type="entry name" value="DISCOIDIN, CUB, EGF, LAMININ , AND ZINC METALLOPROTEASE DOMAIN CONTAINING"/>
    <property type="match status" value="1"/>
</dbReference>
<dbReference type="EMBL" id="BPLQ01002454">
    <property type="protein sequence ID" value="GIX93091.1"/>
    <property type="molecule type" value="Genomic_DNA"/>
</dbReference>
<dbReference type="SUPFAM" id="SSF55486">
    <property type="entry name" value="Metalloproteases ('zincins'), catalytic domain"/>
    <property type="match status" value="1"/>
</dbReference>
<evidence type="ECO:0000313" key="6">
    <source>
        <dbReference type="EMBL" id="GIX93091.1"/>
    </source>
</evidence>
<dbReference type="SMART" id="SM00235">
    <property type="entry name" value="ZnMc"/>
    <property type="match status" value="1"/>
</dbReference>
<comment type="function">
    <text evidence="2">Zinc metalloprotease. Provoques deadhesion of endothelial cells from cell cultures, and also degradation of fibronectin, fibrinogen and gelatin in vitro. Its role in the venom is not fully understood but it might act as a spreading factor that facilitates diffusion of other venom toxins. Alternatively, it might be involved in the proteolytic processing of other venom toxins or it might play a role in extra-oral digestion of prey.</text>
</comment>
<dbReference type="CDD" id="cd04280">
    <property type="entry name" value="ZnMc_astacin_like"/>
    <property type="match status" value="1"/>
</dbReference>
<dbReference type="EC" id="3.4.24.-" evidence="4"/>
<keyword evidence="3 4" id="KW-0862">Zinc</keyword>
<evidence type="ECO:0000313" key="7">
    <source>
        <dbReference type="EMBL" id="GIX93102.1"/>
    </source>
</evidence>
<evidence type="ECO:0000256" key="4">
    <source>
        <dbReference type="RuleBase" id="RU361183"/>
    </source>
</evidence>
<reference evidence="7 8" key="1">
    <citation type="submission" date="2021-06" db="EMBL/GenBank/DDBJ databases">
        <title>Caerostris darwini draft genome.</title>
        <authorList>
            <person name="Kono N."/>
            <person name="Arakawa K."/>
        </authorList>
    </citation>
    <scope>NUCLEOTIDE SEQUENCE [LARGE SCALE GENOMIC DNA]</scope>
</reference>
<feature type="active site" evidence="3">
    <location>
        <position position="165"/>
    </location>
</feature>
<dbReference type="GO" id="GO:0008270">
    <property type="term" value="F:zinc ion binding"/>
    <property type="evidence" value="ECO:0007669"/>
    <property type="project" value="UniProtKB-UniRule"/>
</dbReference>
<keyword evidence="3 4" id="KW-0479">Metal-binding</keyword>
<gene>
    <name evidence="6" type="ORF">CDAR_57671</name>
    <name evidence="7" type="ORF">CDAR_57751</name>
</gene>
<dbReference type="InterPro" id="IPR006026">
    <property type="entry name" value="Peptidase_Metallo"/>
</dbReference>
<feature type="domain" description="Peptidase M12A" evidence="5">
    <location>
        <begin position="71"/>
        <end position="268"/>
    </location>
</feature>
<dbReference type="GO" id="GO:0006508">
    <property type="term" value="P:proteolysis"/>
    <property type="evidence" value="ECO:0007669"/>
    <property type="project" value="UniProtKB-KW"/>
</dbReference>
<name>A0AAV4PDC5_9ARAC</name>
<dbReference type="InterPro" id="IPR001506">
    <property type="entry name" value="Peptidase_M12A"/>
</dbReference>
<accession>A0AAV4PDC5</accession>